<comment type="caution">
    <text evidence="1">The sequence shown here is derived from an EMBL/GenBank/DDBJ whole genome shotgun (WGS) entry which is preliminary data.</text>
</comment>
<evidence type="ECO:0000313" key="1">
    <source>
        <dbReference type="EMBL" id="KAJ4455685.1"/>
    </source>
</evidence>
<dbReference type="EMBL" id="JAPMOS010000096">
    <property type="protein sequence ID" value="KAJ4455685.1"/>
    <property type="molecule type" value="Genomic_DNA"/>
</dbReference>
<proteinExistence type="predicted"/>
<gene>
    <name evidence="1" type="ORF">PAPYR_9284</name>
</gene>
<protein>
    <recommendedName>
        <fullName evidence="3">Secreted protein</fullName>
    </recommendedName>
</protein>
<keyword evidence="2" id="KW-1185">Reference proteome</keyword>
<reference evidence="1" key="1">
    <citation type="journal article" date="2022" name="bioRxiv">
        <title>Genomics of Preaxostyla Flagellates Illuminates Evolutionary Transitions and the Path Towards Mitochondrial Loss.</title>
        <authorList>
            <person name="Novak L.V.F."/>
            <person name="Treitli S.C."/>
            <person name="Pyrih J."/>
            <person name="Halakuc P."/>
            <person name="Pipaliya S.V."/>
            <person name="Vacek V."/>
            <person name="Brzon O."/>
            <person name="Soukal P."/>
            <person name="Eme L."/>
            <person name="Dacks J.B."/>
            <person name="Karnkowska A."/>
            <person name="Elias M."/>
            <person name="Hampl V."/>
        </authorList>
    </citation>
    <scope>NUCLEOTIDE SEQUENCE</scope>
    <source>
        <strain evidence="1">RCP-MX</strain>
    </source>
</reference>
<accession>A0ABQ8UFV4</accession>
<evidence type="ECO:0000313" key="2">
    <source>
        <dbReference type="Proteomes" id="UP001141327"/>
    </source>
</evidence>
<sequence length="211" mass="23532">MTYAFLLVVCTMSTMFRHPFPLRALMTTSAPLTCFLVPKFSILCLVHPPPGPLSVHPPPPSPPSPHAPHCLLPLDVQSHPVRASACFFLGCRVEIQLQSLLGRLVCLLVAPSIRALSILVPLIHRMHPTLVFCHPSTTPYPALCSFLSFVADPSVKVFRRRAPLVHLSCFRMRDSMLTPFDLSISRADLLLLCSMNSDLLQRCFIHFIPFL</sequence>
<name>A0ABQ8UFV4_9EUKA</name>
<evidence type="ECO:0008006" key="3">
    <source>
        <dbReference type="Google" id="ProtNLM"/>
    </source>
</evidence>
<organism evidence="1 2">
    <name type="scientific">Paratrimastix pyriformis</name>
    <dbReference type="NCBI Taxonomy" id="342808"/>
    <lineage>
        <taxon>Eukaryota</taxon>
        <taxon>Metamonada</taxon>
        <taxon>Preaxostyla</taxon>
        <taxon>Paratrimastigidae</taxon>
        <taxon>Paratrimastix</taxon>
    </lineage>
</organism>
<dbReference type="Proteomes" id="UP001141327">
    <property type="component" value="Unassembled WGS sequence"/>
</dbReference>